<evidence type="ECO:0000313" key="2">
    <source>
        <dbReference type="Proteomes" id="UP000289340"/>
    </source>
</evidence>
<proteinExistence type="predicted"/>
<evidence type="ECO:0000313" key="1">
    <source>
        <dbReference type="EMBL" id="RZC20769.1"/>
    </source>
</evidence>
<accession>A0A445LCG1</accession>
<dbReference type="PROSITE" id="PS51257">
    <property type="entry name" value="PROKAR_LIPOPROTEIN"/>
    <property type="match status" value="1"/>
</dbReference>
<dbReference type="AlphaFoldDB" id="A0A445LCG1"/>
<reference evidence="1 2" key="1">
    <citation type="submission" date="2018-09" db="EMBL/GenBank/DDBJ databases">
        <title>A high-quality reference genome of wild soybean provides a powerful tool to mine soybean genomes.</title>
        <authorList>
            <person name="Xie M."/>
            <person name="Chung C.Y.L."/>
            <person name="Li M.-W."/>
            <person name="Wong F.-L."/>
            <person name="Chan T.-F."/>
            <person name="Lam H.-M."/>
        </authorList>
    </citation>
    <scope>NUCLEOTIDE SEQUENCE [LARGE SCALE GENOMIC DNA]</scope>
    <source>
        <strain evidence="2">cv. W05</strain>
        <tissue evidence="1">Hypocotyl of etiolated seedlings</tissue>
    </source>
</reference>
<comment type="caution">
    <text evidence="1">The sequence shown here is derived from an EMBL/GenBank/DDBJ whole genome shotgun (WGS) entry which is preliminary data.</text>
</comment>
<gene>
    <name evidence="1" type="ORF">D0Y65_007217</name>
</gene>
<keyword evidence="2" id="KW-1185">Reference proteome</keyword>
<dbReference type="Proteomes" id="UP000289340">
    <property type="component" value="Chromosome 3"/>
</dbReference>
<protein>
    <submittedName>
        <fullName evidence="1">Uncharacterized protein</fullName>
    </submittedName>
</protein>
<sequence>MCSVSLRLSVSLAQQNQLICSCLSLLRARRATTIVACRRHQSLTRTTPEPTRRAIFSQIRSSTTIVIAPHAATRSAPRDLPPTSSPVHTTISTLRAVVRLNPCTITKGGGIGF</sequence>
<name>A0A445LCG1_GLYSO</name>
<dbReference type="EMBL" id="QZWG01000003">
    <property type="protein sequence ID" value="RZC20769.1"/>
    <property type="molecule type" value="Genomic_DNA"/>
</dbReference>
<organism evidence="1 2">
    <name type="scientific">Glycine soja</name>
    <name type="common">Wild soybean</name>
    <dbReference type="NCBI Taxonomy" id="3848"/>
    <lineage>
        <taxon>Eukaryota</taxon>
        <taxon>Viridiplantae</taxon>
        <taxon>Streptophyta</taxon>
        <taxon>Embryophyta</taxon>
        <taxon>Tracheophyta</taxon>
        <taxon>Spermatophyta</taxon>
        <taxon>Magnoliopsida</taxon>
        <taxon>eudicotyledons</taxon>
        <taxon>Gunneridae</taxon>
        <taxon>Pentapetalae</taxon>
        <taxon>rosids</taxon>
        <taxon>fabids</taxon>
        <taxon>Fabales</taxon>
        <taxon>Fabaceae</taxon>
        <taxon>Papilionoideae</taxon>
        <taxon>50 kb inversion clade</taxon>
        <taxon>NPAAA clade</taxon>
        <taxon>indigoferoid/millettioid clade</taxon>
        <taxon>Phaseoleae</taxon>
        <taxon>Glycine</taxon>
        <taxon>Glycine subgen. Soja</taxon>
    </lineage>
</organism>